<organism evidence="1 2">
    <name type="scientific">Cellulomonas aerilata</name>
    <dbReference type="NCBI Taxonomy" id="515326"/>
    <lineage>
        <taxon>Bacteria</taxon>
        <taxon>Bacillati</taxon>
        <taxon>Actinomycetota</taxon>
        <taxon>Actinomycetes</taxon>
        <taxon>Micrococcales</taxon>
        <taxon>Cellulomonadaceae</taxon>
        <taxon>Cellulomonas</taxon>
    </lineage>
</organism>
<accession>A0A512D9F2</accession>
<protein>
    <submittedName>
        <fullName evidence="1">Uncharacterized protein</fullName>
    </submittedName>
</protein>
<dbReference type="AlphaFoldDB" id="A0A512D9F2"/>
<name>A0A512D9F2_9CELL</name>
<evidence type="ECO:0000313" key="2">
    <source>
        <dbReference type="Proteomes" id="UP000321181"/>
    </source>
</evidence>
<dbReference type="Proteomes" id="UP000321181">
    <property type="component" value="Unassembled WGS sequence"/>
</dbReference>
<proteinExistence type="predicted"/>
<evidence type="ECO:0000313" key="1">
    <source>
        <dbReference type="EMBL" id="GEO33071.1"/>
    </source>
</evidence>
<gene>
    <name evidence="1" type="ORF">CAE01nite_07960</name>
</gene>
<reference evidence="1 2" key="1">
    <citation type="submission" date="2019-07" db="EMBL/GenBank/DDBJ databases">
        <title>Whole genome shotgun sequence of Cellulomonas aerilata NBRC 106308.</title>
        <authorList>
            <person name="Hosoyama A."/>
            <person name="Uohara A."/>
            <person name="Ohji S."/>
            <person name="Ichikawa N."/>
        </authorList>
    </citation>
    <scope>NUCLEOTIDE SEQUENCE [LARGE SCALE GENOMIC DNA]</scope>
    <source>
        <strain evidence="1 2">NBRC 106308</strain>
    </source>
</reference>
<keyword evidence="2" id="KW-1185">Reference proteome</keyword>
<dbReference type="EMBL" id="BJYY01000002">
    <property type="protein sequence ID" value="GEO33071.1"/>
    <property type="molecule type" value="Genomic_DNA"/>
</dbReference>
<comment type="caution">
    <text evidence="1">The sequence shown here is derived from an EMBL/GenBank/DDBJ whole genome shotgun (WGS) entry which is preliminary data.</text>
</comment>
<sequence>MAPLSSVPWRAPLRGMSAHPSDAPRGCDVPVGREVLRASGRSATDAVGHRRPTRHTSFMAVFEDVWLRIEAHAGEQFRTITGLPFTYAVPGAYLRVEREGHVIDRSLSKTNFERATAKMPASGPGEIKDRQGSAYTWAILMDPRVRASDW</sequence>